<organism evidence="1 2">
    <name type="scientific">Panagrolaimus sp. ES5</name>
    <dbReference type="NCBI Taxonomy" id="591445"/>
    <lineage>
        <taxon>Eukaryota</taxon>
        <taxon>Metazoa</taxon>
        <taxon>Ecdysozoa</taxon>
        <taxon>Nematoda</taxon>
        <taxon>Chromadorea</taxon>
        <taxon>Rhabditida</taxon>
        <taxon>Tylenchina</taxon>
        <taxon>Panagrolaimomorpha</taxon>
        <taxon>Panagrolaimoidea</taxon>
        <taxon>Panagrolaimidae</taxon>
        <taxon>Panagrolaimus</taxon>
    </lineage>
</organism>
<reference evidence="2" key="1">
    <citation type="submission" date="2022-11" db="UniProtKB">
        <authorList>
            <consortium name="WormBaseParasite"/>
        </authorList>
    </citation>
    <scope>IDENTIFICATION</scope>
</reference>
<evidence type="ECO:0000313" key="1">
    <source>
        <dbReference type="Proteomes" id="UP000887579"/>
    </source>
</evidence>
<proteinExistence type="predicted"/>
<name>A0AC34FP60_9BILA</name>
<sequence length="195" mass="21855">NKKFRKTAATSKILDNALTDDCPKNLKLWNKSTKNQPLKILCALNFYDESEKDAKKCWKDNNSNFSANSSTLSLHIAAYENSFEHSNEQCKDSSIKIKEAKQFGFSSELQNLFEFRRQMEDNESRTPQVMQFKASQKLLNPNEVVPEKSDLVDSGNAETEAKENPEGAAGIAITSSSATSTTVSDLLKLFKPFSK</sequence>
<evidence type="ECO:0000313" key="2">
    <source>
        <dbReference type="WBParaSite" id="ES5_v2.g19125.t1"/>
    </source>
</evidence>
<protein>
    <submittedName>
        <fullName evidence="2">Uncharacterized protein</fullName>
    </submittedName>
</protein>
<dbReference type="WBParaSite" id="ES5_v2.g19125.t1">
    <property type="protein sequence ID" value="ES5_v2.g19125.t1"/>
    <property type="gene ID" value="ES5_v2.g19125"/>
</dbReference>
<accession>A0AC34FP60</accession>
<dbReference type="Proteomes" id="UP000887579">
    <property type="component" value="Unplaced"/>
</dbReference>